<accession>A0AAP0EWD8</accession>
<keyword evidence="4" id="KW-1185">Reference proteome</keyword>
<dbReference type="EMBL" id="JBBNAG010000010">
    <property type="protein sequence ID" value="KAK9100915.1"/>
    <property type="molecule type" value="Genomic_DNA"/>
</dbReference>
<feature type="region of interest" description="Disordered" evidence="1">
    <location>
        <begin position="244"/>
        <end position="270"/>
    </location>
</feature>
<reference evidence="3 4" key="1">
    <citation type="submission" date="2024-01" db="EMBL/GenBank/DDBJ databases">
        <title>Genome assemblies of Stephania.</title>
        <authorList>
            <person name="Yang L."/>
        </authorList>
    </citation>
    <scope>NUCLEOTIDE SEQUENCE [LARGE SCALE GENOMIC DNA]</scope>
    <source>
        <strain evidence="3">JXDWG</strain>
        <tissue evidence="3">Leaf</tissue>
    </source>
</reference>
<sequence>MSTNAGVLTQGDVDFTFFDKAHLPIREILAKMGWVQFCEYKAKFYPQLVRTFYPNMKTSNDYMIKSRIGRRQVVITSQLLSEKLGLPLLEPTVTLGEKVQTWPFDKLVVLNSFRRGNTLLIYPRGPSDTEFKIVSHLLHRIVHRVIVPRKGSKNYVTVLDMYILGALMTDEKISLPYLIIAHMMTYARTGRHLPYGHILARFFEEAGGVRYGGYEDPHPSNPDEPFDAHEYLDYSFTCLQGDANEDQGVAPGNEEVHQEIPTPQAPQPTPQPFSHAYIPQTYYGMALPPYMPPYAIYLSA</sequence>
<comment type="caution">
    <text evidence="3">The sequence shown here is derived from an EMBL/GenBank/DDBJ whole genome shotgun (WGS) entry which is preliminary data.</text>
</comment>
<name>A0AAP0EWD8_9MAGN</name>
<evidence type="ECO:0000313" key="3">
    <source>
        <dbReference type="EMBL" id="KAK9100915.1"/>
    </source>
</evidence>
<dbReference type="InterPro" id="IPR046796">
    <property type="entry name" value="Transposase_32_dom"/>
</dbReference>
<evidence type="ECO:0000313" key="4">
    <source>
        <dbReference type="Proteomes" id="UP001419268"/>
    </source>
</evidence>
<dbReference type="Pfam" id="PF20167">
    <property type="entry name" value="Transposase_32"/>
    <property type="match status" value="1"/>
</dbReference>
<evidence type="ECO:0000259" key="2">
    <source>
        <dbReference type="Pfam" id="PF20167"/>
    </source>
</evidence>
<dbReference type="AlphaFoldDB" id="A0AAP0EWD8"/>
<proteinExistence type="predicted"/>
<gene>
    <name evidence="3" type="ORF">Scep_024345</name>
</gene>
<evidence type="ECO:0000256" key="1">
    <source>
        <dbReference type="SAM" id="MobiDB-lite"/>
    </source>
</evidence>
<dbReference type="Proteomes" id="UP001419268">
    <property type="component" value="Unassembled WGS sequence"/>
</dbReference>
<organism evidence="3 4">
    <name type="scientific">Stephania cephalantha</name>
    <dbReference type="NCBI Taxonomy" id="152367"/>
    <lineage>
        <taxon>Eukaryota</taxon>
        <taxon>Viridiplantae</taxon>
        <taxon>Streptophyta</taxon>
        <taxon>Embryophyta</taxon>
        <taxon>Tracheophyta</taxon>
        <taxon>Spermatophyta</taxon>
        <taxon>Magnoliopsida</taxon>
        <taxon>Ranunculales</taxon>
        <taxon>Menispermaceae</taxon>
        <taxon>Menispermoideae</taxon>
        <taxon>Cissampelideae</taxon>
        <taxon>Stephania</taxon>
    </lineage>
</organism>
<protein>
    <recommendedName>
        <fullName evidence="2">Putative plant transposon protein domain-containing protein</fullName>
    </recommendedName>
</protein>
<feature type="domain" description="Putative plant transposon protein" evidence="2">
    <location>
        <begin position="31"/>
        <end position="207"/>
    </location>
</feature>